<dbReference type="Gene3D" id="3.30.450.40">
    <property type="match status" value="1"/>
</dbReference>
<reference evidence="7" key="1">
    <citation type="journal article" date="2019" name="Int. J. Syst. Evol. Microbiol.">
        <title>The Global Catalogue of Microorganisms (GCM) 10K type strain sequencing project: providing services to taxonomists for standard genome sequencing and annotation.</title>
        <authorList>
            <consortium name="The Broad Institute Genomics Platform"/>
            <consortium name="The Broad Institute Genome Sequencing Center for Infectious Disease"/>
            <person name="Wu L."/>
            <person name="Ma J."/>
        </authorList>
    </citation>
    <scope>NUCLEOTIDE SEQUENCE [LARGE SCALE GENOMIC DNA]</scope>
    <source>
        <strain evidence="7">KCTC 52094</strain>
    </source>
</reference>
<dbReference type="InterPro" id="IPR036388">
    <property type="entry name" value="WH-like_DNA-bd_sf"/>
</dbReference>
<feature type="domain" description="HTH iclR-type" evidence="4">
    <location>
        <begin position="25"/>
        <end position="87"/>
    </location>
</feature>
<dbReference type="InterPro" id="IPR036390">
    <property type="entry name" value="WH_DNA-bd_sf"/>
</dbReference>
<dbReference type="Pfam" id="PF09339">
    <property type="entry name" value="HTH_IclR"/>
    <property type="match status" value="1"/>
</dbReference>
<protein>
    <submittedName>
        <fullName evidence="6">IclR family transcriptional regulator</fullName>
    </submittedName>
</protein>
<keyword evidence="1" id="KW-0805">Transcription regulation</keyword>
<sequence>MYLYNMNSVESDTSSSTGKETIRAVPAVTRAIAILRLLSRSEAPLGVQVLARTLGIVPSTCLHILRALVAEEMLVVDPATKRYALASGVVALARGMLRNDPFSNAVQPVLDRLATGYGATAIGVEAMGLDHIVALALARPSQALRLQVDVGSRYPALISATGRCIAAFGGYPARELDRRFHTLRWEDPPTLVQWHSDIEATRRSGYAIDEGRYIAGVTVIAAPVMQRGRISHSIVIVGVTEQLRRQGLLKLGAALQREAAELSRRLQSL</sequence>
<dbReference type="Proteomes" id="UP001595593">
    <property type="component" value="Unassembled WGS sequence"/>
</dbReference>
<dbReference type="InterPro" id="IPR029016">
    <property type="entry name" value="GAF-like_dom_sf"/>
</dbReference>
<dbReference type="PROSITE" id="PS51078">
    <property type="entry name" value="ICLR_ED"/>
    <property type="match status" value="1"/>
</dbReference>
<dbReference type="InterPro" id="IPR014757">
    <property type="entry name" value="Tscrpt_reg_IclR_C"/>
</dbReference>
<dbReference type="PANTHER" id="PTHR30136:SF24">
    <property type="entry name" value="HTH-TYPE TRANSCRIPTIONAL REPRESSOR ALLR"/>
    <property type="match status" value="1"/>
</dbReference>
<evidence type="ECO:0000313" key="7">
    <source>
        <dbReference type="Proteomes" id="UP001595593"/>
    </source>
</evidence>
<dbReference type="SUPFAM" id="SSF55781">
    <property type="entry name" value="GAF domain-like"/>
    <property type="match status" value="1"/>
</dbReference>
<evidence type="ECO:0000313" key="6">
    <source>
        <dbReference type="EMBL" id="MFC3124421.1"/>
    </source>
</evidence>
<dbReference type="Pfam" id="PF01614">
    <property type="entry name" value="IclR_C"/>
    <property type="match status" value="1"/>
</dbReference>
<dbReference type="Gene3D" id="1.10.10.10">
    <property type="entry name" value="Winged helix-like DNA-binding domain superfamily/Winged helix DNA-binding domain"/>
    <property type="match status" value="1"/>
</dbReference>
<dbReference type="SMART" id="SM00346">
    <property type="entry name" value="HTH_ICLR"/>
    <property type="match status" value="1"/>
</dbReference>
<evidence type="ECO:0000256" key="2">
    <source>
        <dbReference type="ARBA" id="ARBA00023125"/>
    </source>
</evidence>
<dbReference type="InterPro" id="IPR050707">
    <property type="entry name" value="HTH_MetabolicPath_Reg"/>
</dbReference>
<dbReference type="PROSITE" id="PS51077">
    <property type="entry name" value="HTH_ICLR"/>
    <property type="match status" value="1"/>
</dbReference>
<keyword evidence="2" id="KW-0238">DNA-binding</keyword>
<feature type="domain" description="IclR-ED" evidence="5">
    <location>
        <begin position="88"/>
        <end position="268"/>
    </location>
</feature>
<dbReference type="SUPFAM" id="SSF46785">
    <property type="entry name" value="Winged helix' DNA-binding domain"/>
    <property type="match status" value="1"/>
</dbReference>
<evidence type="ECO:0000259" key="5">
    <source>
        <dbReference type="PROSITE" id="PS51078"/>
    </source>
</evidence>
<organism evidence="6 7">
    <name type="scientific">Teichococcus globiformis</name>
    <dbReference type="NCBI Taxonomy" id="2307229"/>
    <lineage>
        <taxon>Bacteria</taxon>
        <taxon>Pseudomonadati</taxon>
        <taxon>Pseudomonadota</taxon>
        <taxon>Alphaproteobacteria</taxon>
        <taxon>Acetobacterales</taxon>
        <taxon>Roseomonadaceae</taxon>
        <taxon>Roseomonas</taxon>
    </lineage>
</organism>
<gene>
    <name evidence="6" type="ORF">ACFOD4_05050</name>
</gene>
<comment type="caution">
    <text evidence="6">The sequence shown here is derived from an EMBL/GenBank/DDBJ whole genome shotgun (WGS) entry which is preliminary data.</text>
</comment>
<dbReference type="RefSeq" id="WP_379594840.1">
    <property type="nucleotide sequence ID" value="NZ_JBHRTN010000006.1"/>
</dbReference>
<accession>A0ABV7G174</accession>
<dbReference type="EMBL" id="JBHRTN010000006">
    <property type="protein sequence ID" value="MFC3124421.1"/>
    <property type="molecule type" value="Genomic_DNA"/>
</dbReference>
<keyword evidence="7" id="KW-1185">Reference proteome</keyword>
<evidence type="ECO:0000256" key="1">
    <source>
        <dbReference type="ARBA" id="ARBA00023015"/>
    </source>
</evidence>
<dbReference type="InterPro" id="IPR005471">
    <property type="entry name" value="Tscrpt_reg_IclR_N"/>
</dbReference>
<dbReference type="PANTHER" id="PTHR30136">
    <property type="entry name" value="HELIX-TURN-HELIX TRANSCRIPTIONAL REGULATOR, ICLR FAMILY"/>
    <property type="match status" value="1"/>
</dbReference>
<name>A0ABV7G174_9PROT</name>
<evidence type="ECO:0000259" key="4">
    <source>
        <dbReference type="PROSITE" id="PS51077"/>
    </source>
</evidence>
<evidence type="ECO:0000256" key="3">
    <source>
        <dbReference type="ARBA" id="ARBA00023163"/>
    </source>
</evidence>
<proteinExistence type="predicted"/>
<keyword evidence="3" id="KW-0804">Transcription</keyword>